<proteinExistence type="inferred from homology"/>
<evidence type="ECO:0000259" key="8">
    <source>
        <dbReference type="Pfam" id="PF01494"/>
    </source>
</evidence>
<dbReference type="InterPro" id="IPR036188">
    <property type="entry name" value="FAD/NAD-bd_sf"/>
</dbReference>
<dbReference type="NCBIfam" id="TIGR01988">
    <property type="entry name" value="Ubi-OHases"/>
    <property type="match status" value="1"/>
</dbReference>
<dbReference type="RefSeq" id="WP_141286217.1">
    <property type="nucleotide sequence ID" value="NZ_BAAAEW010000033.1"/>
</dbReference>
<dbReference type="PANTHER" id="PTHR43876:SF25">
    <property type="entry name" value="MONOOXYGENASE NMA2164"/>
    <property type="match status" value="1"/>
</dbReference>
<keyword evidence="5" id="KW-0274">FAD</keyword>
<dbReference type="NCBIfam" id="NF006593">
    <property type="entry name" value="PRK09126.1"/>
    <property type="match status" value="1"/>
</dbReference>
<evidence type="ECO:0000313" key="9">
    <source>
        <dbReference type="EMBL" id="GAA0762917.1"/>
    </source>
</evidence>
<accession>A0ABP3VLA5</accession>
<comment type="caution">
    <text evidence="9">The sequence shown here is derived from an EMBL/GenBank/DDBJ whole genome shotgun (WGS) entry which is preliminary data.</text>
</comment>
<organism evidence="9 10">
    <name type="scientific">Ideonella azotifigens</name>
    <dbReference type="NCBI Taxonomy" id="513160"/>
    <lineage>
        <taxon>Bacteria</taxon>
        <taxon>Pseudomonadati</taxon>
        <taxon>Pseudomonadota</taxon>
        <taxon>Betaproteobacteria</taxon>
        <taxon>Burkholderiales</taxon>
        <taxon>Sphaerotilaceae</taxon>
        <taxon>Ideonella</taxon>
    </lineage>
</organism>
<keyword evidence="6" id="KW-0560">Oxidoreductase</keyword>
<evidence type="ECO:0000256" key="5">
    <source>
        <dbReference type="ARBA" id="ARBA00022827"/>
    </source>
</evidence>
<gene>
    <name evidence="9" type="primary">ubiM</name>
    <name evidence="9" type="ORF">GCM10009107_47880</name>
</gene>
<dbReference type="InterPro" id="IPR002938">
    <property type="entry name" value="FAD-bd"/>
</dbReference>
<comment type="cofactor">
    <cofactor evidence="1">
        <name>FAD</name>
        <dbReference type="ChEBI" id="CHEBI:57692"/>
    </cofactor>
</comment>
<dbReference type="EMBL" id="BAAAEW010000033">
    <property type="protein sequence ID" value="GAA0762917.1"/>
    <property type="molecule type" value="Genomic_DNA"/>
</dbReference>
<evidence type="ECO:0000313" key="10">
    <source>
        <dbReference type="Proteomes" id="UP001500279"/>
    </source>
</evidence>
<dbReference type="PRINTS" id="PR00420">
    <property type="entry name" value="RNGMNOXGNASE"/>
</dbReference>
<protein>
    <submittedName>
        <fullName evidence="9">5-demethoxyubiquinol-8 5-hydroxylase UbiM</fullName>
    </submittedName>
</protein>
<comment type="pathway">
    <text evidence="2">Cofactor biosynthesis; ubiquinone biosynthesis.</text>
</comment>
<evidence type="ECO:0000256" key="2">
    <source>
        <dbReference type="ARBA" id="ARBA00004749"/>
    </source>
</evidence>
<keyword evidence="10" id="KW-1185">Reference proteome</keyword>
<feature type="domain" description="FAD-binding" evidence="8">
    <location>
        <begin position="9"/>
        <end position="349"/>
    </location>
</feature>
<dbReference type="InterPro" id="IPR010971">
    <property type="entry name" value="UbiH/COQ6"/>
</dbReference>
<evidence type="ECO:0000256" key="3">
    <source>
        <dbReference type="ARBA" id="ARBA00005349"/>
    </source>
</evidence>
<dbReference type="Pfam" id="PF01494">
    <property type="entry name" value="FAD_binding_3"/>
    <property type="match status" value="1"/>
</dbReference>
<sequence length="398" mass="42735">MPHASAASVDVLIAGAGPAGLALAIALARQGLRITVLEQAPWAALAKPAEDGRDIALTHRSRRILEELGIWQRLPAAEIAPLRQAHVHDGGMPWPLQFDARSDGHEALGWLVPNHRLREAAWAVAQHTPGVQVETQACVVRFEAQPAVAVLDTADGRRWQAPLVVAADSRFSALRRMAGLPARSLDFGRTAIVCRVAHTLPHQGIAHECFRYGLTLAMLPMAGLQSSAVLTVRQAEAAGWLDMDDQSFAARLTEQFGPSLGGLHLAGQRHAYPLVAVQALRLVGPRIALIGDAAVGMHPVTAHGFNFGLYGVQTLTREVAAAFRACGDVGDARALQRYAAEHQRTTWPVYHGTNGVAQLFTDDRPAARAARKVVLWLAQVLPPVRRAVTRQLTGATPA</sequence>
<name>A0ABP3VLA5_9BURK</name>
<keyword evidence="7" id="KW-0503">Monooxygenase</keyword>
<dbReference type="Gene3D" id="3.50.50.60">
    <property type="entry name" value="FAD/NAD(P)-binding domain"/>
    <property type="match status" value="2"/>
</dbReference>
<dbReference type="InterPro" id="IPR051205">
    <property type="entry name" value="UbiH/COQ6_monooxygenase"/>
</dbReference>
<dbReference type="Proteomes" id="UP001500279">
    <property type="component" value="Unassembled WGS sequence"/>
</dbReference>
<evidence type="ECO:0000256" key="4">
    <source>
        <dbReference type="ARBA" id="ARBA00022630"/>
    </source>
</evidence>
<evidence type="ECO:0000256" key="7">
    <source>
        <dbReference type="ARBA" id="ARBA00023033"/>
    </source>
</evidence>
<keyword evidence="4" id="KW-0285">Flavoprotein</keyword>
<evidence type="ECO:0000256" key="6">
    <source>
        <dbReference type="ARBA" id="ARBA00023002"/>
    </source>
</evidence>
<evidence type="ECO:0000256" key="1">
    <source>
        <dbReference type="ARBA" id="ARBA00001974"/>
    </source>
</evidence>
<reference evidence="10" key="1">
    <citation type="journal article" date="2019" name="Int. J. Syst. Evol. Microbiol.">
        <title>The Global Catalogue of Microorganisms (GCM) 10K type strain sequencing project: providing services to taxonomists for standard genome sequencing and annotation.</title>
        <authorList>
            <consortium name="The Broad Institute Genomics Platform"/>
            <consortium name="The Broad Institute Genome Sequencing Center for Infectious Disease"/>
            <person name="Wu L."/>
            <person name="Ma J."/>
        </authorList>
    </citation>
    <scope>NUCLEOTIDE SEQUENCE [LARGE SCALE GENOMIC DNA]</scope>
    <source>
        <strain evidence="10">JCM 15503</strain>
    </source>
</reference>
<dbReference type="SUPFAM" id="SSF51905">
    <property type="entry name" value="FAD/NAD(P)-binding domain"/>
    <property type="match status" value="1"/>
</dbReference>
<dbReference type="PANTHER" id="PTHR43876">
    <property type="entry name" value="UBIQUINONE BIOSYNTHESIS MONOOXYGENASE COQ6, MITOCHONDRIAL"/>
    <property type="match status" value="1"/>
</dbReference>
<comment type="similarity">
    <text evidence="3">Belongs to the UbiH/COQ6 family.</text>
</comment>